<organism evidence="1 2">
    <name type="scientific">Acorus gramineus</name>
    <name type="common">Dwarf sweet flag</name>
    <dbReference type="NCBI Taxonomy" id="55184"/>
    <lineage>
        <taxon>Eukaryota</taxon>
        <taxon>Viridiplantae</taxon>
        <taxon>Streptophyta</taxon>
        <taxon>Embryophyta</taxon>
        <taxon>Tracheophyta</taxon>
        <taxon>Spermatophyta</taxon>
        <taxon>Magnoliopsida</taxon>
        <taxon>Liliopsida</taxon>
        <taxon>Acoraceae</taxon>
        <taxon>Acorus</taxon>
    </lineage>
</organism>
<dbReference type="EMBL" id="JAUJYN010000002">
    <property type="protein sequence ID" value="KAK1277174.1"/>
    <property type="molecule type" value="Genomic_DNA"/>
</dbReference>
<dbReference type="Proteomes" id="UP001179952">
    <property type="component" value="Unassembled WGS sequence"/>
</dbReference>
<evidence type="ECO:0000313" key="1">
    <source>
        <dbReference type="EMBL" id="KAK1277174.1"/>
    </source>
</evidence>
<reference evidence="1" key="1">
    <citation type="journal article" date="2023" name="Nat. Commun.">
        <title>Diploid and tetraploid genomes of Acorus and the evolution of monocots.</title>
        <authorList>
            <person name="Ma L."/>
            <person name="Liu K.W."/>
            <person name="Li Z."/>
            <person name="Hsiao Y.Y."/>
            <person name="Qi Y."/>
            <person name="Fu T."/>
            <person name="Tang G.D."/>
            <person name="Zhang D."/>
            <person name="Sun W.H."/>
            <person name="Liu D.K."/>
            <person name="Li Y."/>
            <person name="Chen G.Z."/>
            <person name="Liu X.D."/>
            <person name="Liao X.Y."/>
            <person name="Jiang Y.T."/>
            <person name="Yu X."/>
            <person name="Hao Y."/>
            <person name="Huang J."/>
            <person name="Zhao X.W."/>
            <person name="Ke S."/>
            <person name="Chen Y.Y."/>
            <person name="Wu W.L."/>
            <person name="Hsu J.L."/>
            <person name="Lin Y.F."/>
            <person name="Huang M.D."/>
            <person name="Li C.Y."/>
            <person name="Huang L."/>
            <person name="Wang Z.W."/>
            <person name="Zhao X."/>
            <person name="Zhong W.Y."/>
            <person name="Peng D.H."/>
            <person name="Ahmad S."/>
            <person name="Lan S."/>
            <person name="Zhang J.S."/>
            <person name="Tsai W.C."/>
            <person name="Van de Peer Y."/>
            <person name="Liu Z.J."/>
        </authorList>
    </citation>
    <scope>NUCLEOTIDE SEQUENCE</scope>
    <source>
        <strain evidence="1">SCP</strain>
    </source>
</reference>
<keyword evidence="2" id="KW-1185">Reference proteome</keyword>
<name>A0AAV9BM28_ACOGR</name>
<dbReference type="AlphaFoldDB" id="A0AAV9BM28"/>
<protein>
    <submittedName>
        <fullName evidence="1">Uncharacterized protein</fullName>
    </submittedName>
</protein>
<accession>A0AAV9BM28</accession>
<comment type="caution">
    <text evidence="1">The sequence shown here is derived from an EMBL/GenBank/DDBJ whole genome shotgun (WGS) entry which is preliminary data.</text>
</comment>
<gene>
    <name evidence="1" type="ORF">QJS04_geneDACA022145</name>
</gene>
<evidence type="ECO:0000313" key="2">
    <source>
        <dbReference type="Proteomes" id="UP001179952"/>
    </source>
</evidence>
<reference evidence="1" key="2">
    <citation type="submission" date="2023-06" db="EMBL/GenBank/DDBJ databases">
        <authorList>
            <person name="Ma L."/>
            <person name="Liu K.-W."/>
            <person name="Li Z."/>
            <person name="Hsiao Y.-Y."/>
            <person name="Qi Y."/>
            <person name="Fu T."/>
            <person name="Tang G."/>
            <person name="Zhang D."/>
            <person name="Sun W.-H."/>
            <person name="Liu D.-K."/>
            <person name="Li Y."/>
            <person name="Chen G.-Z."/>
            <person name="Liu X.-D."/>
            <person name="Liao X.-Y."/>
            <person name="Jiang Y.-T."/>
            <person name="Yu X."/>
            <person name="Hao Y."/>
            <person name="Huang J."/>
            <person name="Zhao X.-W."/>
            <person name="Ke S."/>
            <person name="Chen Y.-Y."/>
            <person name="Wu W.-L."/>
            <person name="Hsu J.-L."/>
            <person name="Lin Y.-F."/>
            <person name="Huang M.-D."/>
            <person name="Li C.-Y."/>
            <person name="Huang L."/>
            <person name="Wang Z.-W."/>
            <person name="Zhao X."/>
            <person name="Zhong W.-Y."/>
            <person name="Peng D.-H."/>
            <person name="Ahmad S."/>
            <person name="Lan S."/>
            <person name="Zhang J.-S."/>
            <person name="Tsai W.-C."/>
            <person name="Van De Peer Y."/>
            <person name="Liu Z.-J."/>
        </authorList>
    </citation>
    <scope>NUCLEOTIDE SEQUENCE</scope>
    <source>
        <strain evidence="1">SCP</strain>
        <tissue evidence="1">Leaves</tissue>
    </source>
</reference>
<sequence>MVPPDAVEPLFKQMVNQFVHDRSRIEEVVFDGGKGEKGRTFSGGVFDLRSSRESDCLCKWCE</sequence>
<proteinExistence type="predicted"/>